<evidence type="ECO:0000313" key="3">
    <source>
        <dbReference type="EMBL" id="BDI30647.1"/>
    </source>
</evidence>
<evidence type="ECO:0000313" key="4">
    <source>
        <dbReference type="Proteomes" id="UP000287394"/>
    </source>
</evidence>
<dbReference type="CDD" id="cd04301">
    <property type="entry name" value="NAT_SF"/>
    <property type="match status" value="1"/>
</dbReference>
<dbReference type="Pfam" id="PF13508">
    <property type="entry name" value="Acetyltransf_7"/>
    <property type="match status" value="1"/>
</dbReference>
<dbReference type="InterPro" id="IPR000182">
    <property type="entry name" value="GNAT_dom"/>
</dbReference>
<proteinExistence type="predicted"/>
<evidence type="ECO:0000256" key="1">
    <source>
        <dbReference type="ARBA" id="ARBA00022679"/>
    </source>
</evidence>
<organism evidence="3 4">
    <name type="scientific">Capsulimonas corticalis</name>
    <dbReference type="NCBI Taxonomy" id="2219043"/>
    <lineage>
        <taxon>Bacteria</taxon>
        <taxon>Bacillati</taxon>
        <taxon>Armatimonadota</taxon>
        <taxon>Armatimonadia</taxon>
        <taxon>Capsulimonadales</taxon>
        <taxon>Capsulimonadaceae</taxon>
        <taxon>Capsulimonas</taxon>
    </lineage>
</organism>
<dbReference type="InterPro" id="IPR050832">
    <property type="entry name" value="Bact_Acetyltransf"/>
</dbReference>
<dbReference type="Gene3D" id="3.40.630.30">
    <property type="match status" value="1"/>
</dbReference>
<protein>
    <submittedName>
        <fullName evidence="3">Acetyltransferase</fullName>
    </submittedName>
</protein>
<accession>A0A402CTN5</accession>
<evidence type="ECO:0000256" key="2">
    <source>
        <dbReference type="ARBA" id="ARBA00023315"/>
    </source>
</evidence>
<dbReference type="InterPro" id="IPR016181">
    <property type="entry name" value="Acyl_CoA_acyltransferase"/>
</dbReference>
<dbReference type="OrthoDB" id="9799296at2"/>
<dbReference type="AlphaFoldDB" id="A0A402CTN5"/>
<dbReference type="RefSeq" id="WP_119320753.1">
    <property type="nucleotide sequence ID" value="NZ_AP025739.1"/>
</dbReference>
<dbReference type="PROSITE" id="PS51186">
    <property type="entry name" value="GNAT"/>
    <property type="match status" value="1"/>
</dbReference>
<dbReference type="KEGG" id="ccot:CCAX7_26980"/>
<sequence length="188" mass="20670">MNDDPKLPALTLRLARLGDADALAELIPLSAHALQADYYTPIQIEAALGPIFGVDRQLIADGTYFVVEAAGRIVGCGGWSRRKTLFGGDDGRNPDDDSLLDPTRDSARVRAFFVHPEFARRGIGRRIMSACEDAILQAGFRDVEIVATLAGEPLYAVFGYHESERFEIPMRDGLTLPVVRMRKRLAPS</sequence>
<gene>
    <name evidence="3" type="ORF">CCAX7_26980</name>
</gene>
<dbReference type="PANTHER" id="PTHR43877">
    <property type="entry name" value="AMINOALKYLPHOSPHONATE N-ACETYLTRANSFERASE-RELATED-RELATED"/>
    <property type="match status" value="1"/>
</dbReference>
<dbReference type="SUPFAM" id="SSF55729">
    <property type="entry name" value="Acyl-CoA N-acyltransferases (Nat)"/>
    <property type="match status" value="1"/>
</dbReference>
<keyword evidence="1" id="KW-0808">Transferase</keyword>
<dbReference type="GO" id="GO:0016747">
    <property type="term" value="F:acyltransferase activity, transferring groups other than amino-acyl groups"/>
    <property type="evidence" value="ECO:0007669"/>
    <property type="project" value="InterPro"/>
</dbReference>
<name>A0A402CTN5_9BACT</name>
<keyword evidence="2" id="KW-0012">Acyltransferase</keyword>
<dbReference type="Proteomes" id="UP000287394">
    <property type="component" value="Chromosome"/>
</dbReference>
<dbReference type="EMBL" id="AP025739">
    <property type="protein sequence ID" value="BDI30647.1"/>
    <property type="molecule type" value="Genomic_DNA"/>
</dbReference>
<reference evidence="3 4" key="1">
    <citation type="journal article" date="2019" name="Int. J. Syst. Evol. Microbiol.">
        <title>Capsulimonas corticalis gen. nov., sp. nov., an aerobic capsulated bacterium, of a novel bacterial order, Capsulimonadales ord. nov., of the class Armatimonadia of the phylum Armatimonadetes.</title>
        <authorList>
            <person name="Li J."/>
            <person name="Kudo C."/>
            <person name="Tonouchi A."/>
        </authorList>
    </citation>
    <scope>NUCLEOTIDE SEQUENCE [LARGE SCALE GENOMIC DNA]</scope>
    <source>
        <strain evidence="3 4">AX-7</strain>
    </source>
</reference>
<keyword evidence="4" id="KW-1185">Reference proteome</keyword>
<dbReference type="PANTHER" id="PTHR43877:SF1">
    <property type="entry name" value="ACETYLTRANSFERASE"/>
    <property type="match status" value="1"/>
</dbReference>